<dbReference type="InterPro" id="IPR006747">
    <property type="entry name" value="DUF599"/>
</dbReference>
<organism evidence="2 3">
    <name type="scientific">Tritonibacter litoralis</name>
    <dbReference type="NCBI Taxonomy" id="2662264"/>
    <lineage>
        <taxon>Bacteria</taxon>
        <taxon>Pseudomonadati</taxon>
        <taxon>Pseudomonadota</taxon>
        <taxon>Alphaproteobacteria</taxon>
        <taxon>Rhodobacterales</taxon>
        <taxon>Paracoccaceae</taxon>
        <taxon>Tritonibacter</taxon>
    </lineage>
</organism>
<evidence type="ECO:0000313" key="2">
    <source>
        <dbReference type="EMBL" id="MQQ10397.1"/>
    </source>
</evidence>
<evidence type="ECO:0000313" key="3">
    <source>
        <dbReference type="Proteomes" id="UP000444174"/>
    </source>
</evidence>
<feature type="transmembrane region" description="Helical" evidence="1">
    <location>
        <begin position="78"/>
        <end position="95"/>
    </location>
</feature>
<keyword evidence="3" id="KW-1185">Reference proteome</keyword>
<protein>
    <submittedName>
        <fullName evidence="2">DUF599 family protein</fullName>
    </submittedName>
</protein>
<accession>A0A843YP61</accession>
<evidence type="ECO:0000256" key="1">
    <source>
        <dbReference type="SAM" id="Phobius"/>
    </source>
</evidence>
<dbReference type="PANTHER" id="PTHR31168:SF1">
    <property type="entry name" value="DUF599 FAMILY PROTEIN"/>
    <property type="match status" value="1"/>
</dbReference>
<feature type="transmembrane region" description="Helical" evidence="1">
    <location>
        <begin position="116"/>
        <end position="138"/>
    </location>
</feature>
<gene>
    <name evidence="2" type="ORF">GFB49_18165</name>
</gene>
<dbReference type="RefSeq" id="WP_153217378.1">
    <property type="nucleotide sequence ID" value="NZ_WIBF01000014.1"/>
</dbReference>
<name>A0A843YP61_9RHOB</name>
<dbReference type="PANTHER" id="PTHR31168">
    <property type="entry name" value="OS02G0292800 PROTEIN"/>
    <property type="match status" value="1"/>
</dbReference>
<keyword evidence="1" id="KW-1133">Transmembrane helix</keyword>
<proteinExistence type="predicted"/>
<sequence length="253" mass="27935">MTWLNRISMFSPLDFAGLAFVLVAWVWIGWRIEHPSPTRPSVSILMADFRRDWMTVMVTREPRIFDAQLVSNLRQGTAFFASASMLAIGGGLALMGQADQLAGIAGDFIQAEAPIFVWEAKIIAVLLLLCNAFLKFVWSHRLFGYGSVLMAAVPNDPADPLVHKRAAQAAELNIAAARSFNRGMRATYFSLSTCAWLAGSAPLIFATCVTLAVLYRREFASRSREVLLNTPANHALARNREEQSNQSADKLVT</sequence>
<dbReference type="Pfam" id="PF04654">
    <property type="entry name" value="DUF599"/>
    <property type="match status" value="1"/>
</dbReference>
<dbReference type="EMBL" id="WIBF01000014">
    <property type="protein sequence ID" value="MQQ10397.1"/>
    <property type="molecule type" value="Genomic_DNA"/>
</dbReference>
<reference evidence="2 3" key="1">
    <citation type="submission" date="2019-10" db="EMBL/GenBank/DDBJ databases">
        <title>Epibacterium sp. nov., isolated from seawater.</title>
        <authorList>
            <person name="Zhang X."/>
            <person name="Li N."/>
        </authorList>
    </citation>
    <scope>NUCLEOTIDE SEQUENCE [LARGE SCALE GENOMIC DNA]</scope>
    <source>
        <strain evidence="2 3">SM1979</strain>
    </source>
</reference>
<dbReference type="Proteomes" id="UP000444174">
    <property type="component" value="Unassembled WGS sequence"/>
</dbReference>
<feature type="transmembrane region" description="Helical" evidence="1">
    <location>
        <begin position="12"/>
        <end position="30"/>
    </location>
</feature>
<feature type="transmembrane region" description="Helical" evidence="1">
    <location>
        <begin position="188"/>
        <end position="215"/>
    </location>
</feature>
<dbReference type="AlphaFoldDB" id="A0A843YP61"/>
<comment type="caution">
    <text evidence="2">The sequence shown here is derived from an EMBL/GenBank/DDBJ whole genome shotgun (WGS) entry which is preliminary data.</text>
</comment>
<keyword evidence="1" id="KW-0472">Membrane</keyword>
<keyword evidence="1" id="KW-0812">Transmembrane</keyword>